<keyword evidence="5" id="KW-1185">Reference proteome</keyword>
<dbReference type="InterPro" id="IPR056884">
    <property type="entry name" value="NPHP3-like_N"/>
</dbReference>
<proteinExistence type="predicted"/>
<feature type="region of interest" description="Disordered" evidence="2">
    <location>
        <begin position="422"/>
        <end position="489"/>
    </location>
</feature>
<evidence type="ECO:0000256" key="1">
    <source>
        <dbReference type="ARBA" id="ARBA00022737"/>
    </source>
</evidence>
<reference evidence="4" key="2">
    <citation type="submission" date="2023-06" db="EMBL/GenBank/DDBJ databases">
        <authorList>
            <consortium name="Lawrence Berkeley National Laboratory"/>
            <person name="Haridas S."/>
            <person name="Hensen N."/>
            <person name="Bonometti L."/>
            <person name="Westerberg I."/>
            <person name="Brannstrom I.O."/>
            <person name="Guillou S."/>
            <person name="Cros-Aarteil S."/>
            <person name="Calhoun S."/>
            <person name="Kuo A."/>
            <person name="Mondo S."/>
            <person name="Pangilinan J."/>
            <person name="Riley R."/>
            <person name="Labutti K."/>
            <person name="Andreopoulos B."/>
            <person name="Lipzen A."/>
            <person name="Chen C."/>
            <person name="Yanf M."/>
            <person name="Daum C."/>
            <person name="Ng V."/>
            <person name="Clum A."/>
            <person name="Steindorff A."/>
            <person name="Ohm R."/>
            <person name="Martin F."/>
            <person name="Silar P."/>
            <person name="Natvig D."/>
            <person name="Lalanne C."/>
            <person name="Gautier V."/>
            <person name="Ament-Velasquez S.L."/>
            <person name="Kruys A."/>
            <person name="Hutchinson M.I."/>
            <person name="Powell A.J."/>
            <person name="Barry K."/>
            <person name="Miller A.N."/>
            <person name="Grigoriev I.V."/>
            <person name="Debuchy R."/>
            <person name="Gladieux P."/>
            <person name="Thoren M.H."/>
            <person name="Johannesson H."/>
        </authorList>
    </citation>
    <scope>NUCLEOTIDE SEQUENCE</scope>
    <source>
        <strain evidence="4">CBS 955.72</strain>
    </source>
</reference>
<gene>
    <name evidence="4" type="ORF">B0T25DRAFT_280871</name>
</gene>
<evidence type="ECO:0000313" key="4">
    <source>
        <dbReference type="EMBL" id="KAK3346564.1"/>
    </source>
</evidence>
<dbReference type="Proteomes" id="UP001275084">
    <property type="component" value="Unassembled WGS sequence"/>
</dbReference>
<dbReference type="EMBL" id="JAUIQD010000006">
    <property type="protein sequence ID" value="KAK3346564.1"/>
    <property type="molecule type" value="Genomic_DNA"/>
</dbReference>
<protein>
    <recommendedName>
        <fullName evidence="3">Nephrocystin 3-like N-terminal domain-containing protein</fullName>
    </recommendedName>
</protein>
<keyword evidence="1" id="KW-0677">Repeat</keyword>
<accession>A0AAJ0MB72</accession>
<dbReference type="SUPFAM" id="SSF52540">
    <property type="entry name" value="P-loop containing nucleoside triphosphate hydrolases"/>
    <property type="match status" value="1"/>
</dbReference>
<dbReference type="Pfam" id="PF24883">
    <property type="entry name" value="NPHP3_N"/>
    <property type="match status" value="1"/>
</dbReference>
<sequence length="528" mass="57698">MATSTVGNHSSGAQTLHSGKGAQSINTGAGVLLNVDKYIAIHNAEGSLDLVRSLFSDKEHGADGKSLPAQPSTADIVAWLRSLSPLEFYDIHTSQLKQRTAGTGEWLLKKKKFQTWKDGPDRILWLDGIIGAGKSMLASIITDHLEKEIGTANNNKACVYTSFKFHDDNEAQPTIEILVANLLMQLVRQQKTDKVHQKLVEAYHSFQSHEGSLGQEELKTLVEIQVKAFSSVFLIIDALENCSNDPSTGIREAFVKLIRKLPENCKILVTSRSGMSIGRQFEASQRIKLQASPADIKLYVQNRIRTNDEMLHLVKDGMSKNPGFEDDISAIIIKKAQGIFLLATMHMDYLATQETLGHFRTALGKLPEDPALSFSAAIQRIEKQSGFQKKLAKHVISWVLSAARPLTAGEVRHAFAVEWQEAATAKPPSTGRPATTALRSSSSSSPPTTPPPTPKTTTAIRRSIWPSSTNTKPWCGCSSGTAPSPTSGIARAGRRFAGRFGTVCVGWRGRWPRPGSRLMSRTSTAGHR</sequence>
<evidence type="ECO:0000313" key="5">
    <source>
        <dbReference type="Proteomes" id="UP001275084"/>
    </source>
</evidence>
<feature type="domain" description="Nephrocystin 3-like N-terminal" evidence="3">
    <location>
        <begin position="102"/>
        <end position="272"/>
    </location>
</feature>
<evidence type="ECO:0000259" key="3">
    <source>
        <dbReference type="Pfam" id="PF24883"/>
    </source>
</evidence>
<reference evidence="4" key="1">
    <citation type="journal article" date="2023" name="Mol. Phylogenet. Evol.">
        <title>Genome-scale phylogeny and comparative genomics of the fungal order Sordariales.</title>
        <authorList>
            <person name="Hensen N."/>
            <person name="Bonometti L."/>
            <person name="Westerberg I."/>
            <person name="Brannstrom I.O."/>
            <person name="Guillou S."/>
            <person name="Cros-Aarteil S."/>
            <person name="Calhoun S."/>
            <person name="Haridas S."/>
            <person name="Kuo A."/>
            <person name="Mondo S."/>
            <person name="Pangilinan J."/>
            <person name="Riley R."/>
            <person name="LaButti K."/>
            <person name="Andreopoulos B."/>
            <person name="Lipzen A."/>
            <person name="Chen C."/>
            <person name="Yan M."/>
            <person name="Daum C."/>
            <person name="Ng V."/>
            <person name="Clum A."/>
            <person name="Steindorff A."/>
            <person name="Ohm R.A."/>
            <person name="Martin F."/>
            <person name="Silar P."/>
            <person name="Natvig D.O."/>
            <person name="Lalanne C."/>
            <person name="Gautier V."/>
            <person name="Ament-Velasquez S.L."/>
            <person name="Kruys A."/>
            <person name="Hutchinson M.I."/>
            <person name="Powell A.J."/>
            <person name="Barry K."/>
            <person name="Miller A.N."/>
            <person name="Grigoriev I.V."/>
            <person name="Debuchy R."/>
            <person name="Gladieux P."/>
            <person name="Hiltunen Thoren M."/>
            <person name="Johannesson H."/>
        </authorList>
    </citation>
    <scope>NUCLEOTIDE SEQUENCE</scope>
    <source>
        <strain evidence="4">CBS 955.72</strain>
    </source>
</reference>
<feature type="region of interest" description="Disordered" evidence="2">
    <location>
        <begin position="1"/>
        <end position="20"/>
    </location>
</feature>
<name>A0AAJ0MB72_9PEZI</name>
<dbReference type="PANTHER" id="PTHR10039">
    <property type="entry name" value="AMELOGENIN"/>
    <property type="match status" value="1"/>
</dbReference>
<feature type="compositionally biased region" description="Polar residues" evidence="2">
    <location>
        <begin position="465"/>
        <end position="487"/>
    </location>
</feature>
<dbReference type="PANTHER" id="PTHR10039:SF15">
    <property type="entry name" value="NACHT DOMAIN-CONTAINING PROTEIN"/>
    <property type="match status" value="1"/>
</dbReference>
<dbReference type="Gene3D" id="3.40.50.300">
    <property type="entry name" value="P-loop containing nucleotide triphosphate hydrolases"/>
    <property type="match status" value="1"/>
</dbReference>
<evidence type="ECO:0000256" key="2">
    <source>
        <dbReference type="SAM" id="MobiDB-lite"/>
    </source>
</evidence>
<dbReference type="InterPro" id="IPR027417">
    <property type="entry name" value="P-loop_NTPase"/>
</dbReference>
<dbReference type="AlphaFoldDB" id="A0AAJ0MB72"/>
<comment type="caution">
    <text evidence="4">The sequence shown here is derived from an EMBL/GenBank/DDBJ whole genome shotgun (WGS) entry which is preliminary data.</text>
</comment>
<organism evidence="4 5">
    <name type="scientific">Lasiosphaeria hispida</name>
    <dbReference type="NCBI Taxonomy" id="260671"/>
    <lineage>
        <taxon>Eukaryota</taxon>
        <taxon>Fungi</taxon>
        <taxon>Dikarya</taxon>
        <taxon>Ascomycota</taxon>
        <taxon>Pezizomycotina</taxon>
        <taxon>Sordariomycetes</taxon>
        <taxon>Sordariomycetidae</taxon>
        <taxon>Sordariales</taxon>
        <taxon>Lasiosphaeriaceae</taxon>
        <taxon>Lasiosphaeria</taxon>
    </lineage>
</organism>